<protein>
    <recommendedName>
        <fullName evidence="4">Large ribosomal subunit protein uL15</fullName>
    </recommendedName>
    <alternativeName>
        <fullName evidence="5">60S ribosomal protein L27a</fullName>
    </alternativeName>
</protein>
<dbReference type="PANTHER" id="PTHR11721">
    <property type="entry name" value="60S RIBOSOMAL PROTEIN L27A"/>
    <property type="match status" value="1"/>
</dbReference>
<evidence type="ECO:0000256" key="6">
    <source>
        <dbReference type="SAM" id="MobiDB-lite"/>
    </source>
</evidence>
<evidence type="ECO:0000256" key="5">
    <source>
        <dbReference type="ARBA" id="ARBA00035527"/>
    </source>
</evidence>
<dbReference type="CTD" id="20316731"/>
<proteinExistence type="inferred from homology"/>
<dbReference type="OrthoDB" id="61900at2759"/>
<dbReference type="InterPro" id="IPR036691">
    <property type="entry name" value="Endo/exonu/phosph_ase_sf"/>
</dbReference>
<dbReference type="STRING" id="6198.A0A074ZZ24"/>
<keyword evidence="2" id="KW-0689">Ribosomal protein</keyword>
<dbReference type="Proteomes" id="UP000054324">
    <property type="component" value="Unassembled WGS sequence"/>
</dbReference>
<feature type="compositionally biased region" description="Polar residues" evidence="6">
    <location>
        <begin position="10"/>
        <end position="35"/>
    </location>
</feature>
<keyword evidence="9" id="KW-1185">Reference proteome</keyword>
<evidence type="ECO:0000313" key="9">
    <source>
        <dbReference type="Proteomes" id="UP000054324"/>
    </source>
</evidence>
<keyword evidence="3" id="KW-0687">Ribonucleoprotein</keyword>
<comment type="similarity">
    <text evidence="1">Belongs to the universal ribosomal protein uL15 family.</text>
</comment>
<organism evidence="8 9">
    <name type="scientific">Opisthorchis viverrini</name>
    <name type="common">Southeast Asian liver fluke</name>
    <dbReference type="NCBI Taxonomy" id="6198"/>
    <lineage>
        <taxon>Eukaryota</taxon>
        <taxon>Metazoa</taxon>
        <taxon>Spiralia</taxon>
        <taxon>Lophotrochozoa</taxon>
        <taxon>Platyhelminthes</taxon>
        <taxon>Trematoda</taxon>
        <taxon>Digenea</taxon>
        <taxon>Opisthorchiida</taxon>
        <taxon>Opisthorchiata</taxon>
        <taxon>Opisthorchiidae</taxon>
        <taxon>Opisthorchis</taxon>
    </lineage>
</organism>
<dbReference type="AlphaFoldDB" id="A0A074ZZ24"/>
<feature type="compositionally biased region" description="Basic residues" evidence="6">
    <location>
        <begin position="162"/>
        <end position="189"/>
    </location>
</feature>
<dbReference type="EMBL" id="KL596649">
    <property type="protein sequence ID" value="KER31227.1"/>
    <property type="molecule type" value="Genomic_DNA"/>
</dbReference>
<accession>A0A074ZZ24</accession>
<dbReference type="GO" id="GO:0003824">
    <property type="term" value="F:catalytic activity"/>
    <property type="evidence" value="ECO:0007669"/>
    <property type="project" value="InterPro"/>
</dbReference>
<dbReference type="InterPro" id="IPR005135">
    <property type="entry name" value="Endo/exonuclease/phosphatase"/>
</dbReference>
<feature type="region of interest" description="Disordered" evidence="6">
    <location>
        <begin position="162"/>
        <end position="197"/>
    </location>
</feature>
<evidence type="ECO:0000256" key="1">
    <source>
        <dbReference type="ARBA" id="ARBA00007320"/>
    </source>
</evidence>
<dbReference type="RefSeq" id="XP_009165070.1">
    <property type="nucleotide sequence ID" value="XM_009166806.1"/>
</dbReference>
<evidence type="ECO:0000259" key="7">
    <source>
        <dbReference type="Pfam" id="PF14529"/>
    </source>
</evidence>
<evidence type="ECO:0000256" key="3">
    <source>
        <dbReference type="ARBA" id="ARBA00023274"/>
    </source>
</evidence>
<name>A0A074ZZ24_OPIVI</name>
<dbReference type="Pfam" id="PF14529">
    <property type="entry name" value="Exo_endo_phos_2"/>
    <property type="match status" value="1"/>
</dbReference>
<dbReference type="Gene3D" id="3.100.10.10">
    <property type="match status" value="1"/>
</dbReference>
<evidence type="ECO:0000256" key="4">
    <source>
        <dbReference type="ARBA" id="ARBA00035200"/>
    </source>
</evidence>
<reference evidence="8 9" key="1">
    <citation type="submission" date="2013-11" db="EMBL/GenBank/DDBJ databases">
        <title>Opisthorchis viverrini - life in the bile duct.</title>
        <authorList>
            <person name="Young N.D."/>
            <person name="Nagarajan N."/>
            <person name="Lin S.J."/>
            <person name="Korhonen P.K."/>
            <person name="Jex A.R."/>
            <person name="Hall R.S."/>
            <person name="Safavi-Hemami H."/>
            <person name="Kaewkong W."/>
            <person name="Bertrand D."/>
            <person name="Gao S."/>
            <person name="Seet Q."/>
            <person name="Wongkham S."/>
            <person name="Teh B.T."/>
            <person name="Wongkham C."/>
            <person name="Intapan P.M."/>
            <person name="Maleewong W."/>
            <person name="Yang X."/>
            <person name="Hu M."/>
            <person name="Wang Z."/>
            <person name="Hofmann A."/>
            <person name="Sternberg P.W."/>
            <person name="Tan P."/>
            <person name="Wang J."/>
            <person name="Gasser R.B."/>
        </authorList>
    </citation>
    <scope>NUCLEOTIDE SEQUENCE [LARGE SCALE GENOMIC DNA]</scope>
</reference>
<dbReference type="InterPro" id="IPR036227">
    <property type="entry name" value="Ribosomal_uL15/eL18_sf"/>
</dbReference>
<feature type="domain" description="Endonuclease/exonuclease/phosphatase" evidence="7">
    <location>
        <begin position="71"/>
        <end position="158"/>
    </location>
</feature>
<dbReference type="GO" id="GO:0003735">
    <property type="term" value="F:structural constituent of ribosome"/>
    <property type="evidence" value="ECO:0007669"/>
    <property type="project" value="TreeGrafter"/>
</dbReference>
<evidence type="ECO:0000256" key="2">
    <source>
        <dbReference type="ARBA" id="ARBA00022980"/>
    </source>
</evidence>
<dbReference type="PANTHER" id="PTHR11721:SF3">
    <property type="entry name" value="LARGE RIBOSOMAL SUBUNIT PROTEIN UL15"/>
    <property type="match status" value="1"/>
</dbReference>
<dbReference type="Gene3D" id="4.10.990.10">
    <property type="match status" value="1"/>
</dbReference>
<dbReference type="InterPro" id="IPR027386">
    <property type="entry name" value="Rbsml_uL15_N"/>
</dbReference>
<sequence>MTPEAPLGRWTQTQTRCTTVKSSKQPGHSTFGSSPSEAAEAELKCLSTNCLSLFNKLGDVKHPSSPFEDDQFLIQTLGQLSSNYQFTHILLVGDFNGPKASWIALQGVELGGPFAAALLEVVRQNAWTQHVAAPTRYRPGQLPSLLDLVITNERHFVDQSKIKPKKTRKLRGHVSHGHGRVGKHRKHPGGRGNAGLEHHHRINMDKYHPGYIGKVGMRHYHYKKNPYFCPAINIEKIWSLVSQDTYEKYKSDGDGKAPVIDCVKKGLCFALVFRDEGDIICVPQIDKALTSNNLNTGVLKAVQCSPHYFTNGKVEQKWREWTSLSDTSFCREAFGELTIQSPTQKYVNIGIRFCLQTSGASLVSSTDRSTESNAPLESRGTRVVGRLHMWRCSNA</sequence>
<feature type="region of interest" description="Disordered" evidence="6">
    <location>
        <begin position="1"/>
        <end position="35"/>
    </location>
</feature>
<dbReference type="GO" id="GO:0022625">
    <property type="term" value="C:cytosolic large ribosomal subunit"/>
    <property type="evidence" value="ECO:0007669"/>
    <property type="project" value="TreeGrafter"/>
</dbReference>
<dbReference type="SUPFAM" id="SSF52080">
    <property type="entry name" value="Ribosomal proteins L15p and L18e"/>
    <property type="match status" value="1"/>
</dbReference>
<evidence type="ECO:0000313" key="8">
    <source>
        <dbReference type="EMBL" id="KER31227.1"/>
    </source>
</evidence>
<gene>
    <name evidence="8" type="ORF">T265_02543</name>
</gene>
<dbReference type="KEGG" id="ovi:T265_02543"/>
<dbReference type="GeneID" id="20316731"/>
<dbReference type="Gene3D" id="3.60.10.10">
    <property type="entry name" value="Endonuclease/exonuclease/phosphatase"/>
    <property type="match status" value="1"/>
</dbReference>